<dbReference type="Proteomes" id="UP000054321">
    <property type="component" value="Unassembled WGS sequence"/>
</dbReference>
<sequence length="197" mass="21379">MANILNFDEYNVAWIAVLLIEAEAALGMLDTQHDGQFETACGDNYIYIGGEINMHKVVVATLPAGQNYGPGAAAALVNQVKACFKNIWFVLLVGVAAGLPNFSLKPPAKPRDTRLGDVLVCIPEKASVGIVHYDLGSDTEECFLPTGRQAEPPTIIRAAIRNIQLTKEKPFKKGNIFAIYLATFQGKADDSRFFCSS</sequence>
<name>A0A0C3C9A7_OIDMZ</name>
<protein>
    <recommendedName>
        <fullName evidence="3">Nucleoside phosphorylase domain-containing protein</fullName>
    </recommendedName>
</protein>
<dbReference type="InterPro" id="IPR053137">
    <property type="entry name" value="NLR-like"/>
</dbReference>
<dbReference type="PANTHER" id="PTHR46082">
    <property type="entry name" value="ATP/GTP-BINDING PROTEIN-RELATED"/>
    <property type="match status" value="1"/>
</dbReference>
<reference evidence="1 2" key="1">
    <citation type="submission" date="2014-04" db="EMBL/GenBank/DDBJ databases">
        <authorList>
            <consortium name="DOE Joint Genome Institute"/>
            <person name="Kuo A."/>
            <person name="Martino E."/>
            <person name="Perotto S."/>
            <person name="Kohler A."/>
            <person name="Nagy L.G."/>
            <person name="Floudas D."/>
            <person name="Copeland A."/>
            <person name="Barry K.W."/>
            <person name="Cichocki N."/>
            <person name="Veneault-Fourrey C."/>
            <person name="LaButti K."/>
            <person name="Lindquist E.A."/>
            <person name="Lipzen A."/>
            <person name="Lundell T."/>
            <person name="Morin E."/>
            <person name="Murat C."/>
            <person name="Sun H."/>
            <person name="Tunlid A."/>
            <person name="Henrissat B."/>
            <person name="Grigoriev I.V."/>
            <person name="Hibbett D.S."/>
            <person name="Martin F."/>
            <person name="Nordberg H.P."/>
            <person name="Cantor M.N."/>
            <person name="Hua S.X."/>
        </authorList>
    </citation>
    <scope>NUCLEOTIDE SEQUENCE [LARGE SCALE GENOMIC DNA]</scope>
    <source>
        <strain evidence="1 2">Zn</strain>
    </source>
</reference>
<dbReference type="AlphaFoldDB" id="A0A0C3C9A7"/>
<proteinExistence type="predicted"/>
<dbReference type="InParanoid" id="A0A0C3C9A7"/>
<accession>A0A0C3C9A7</accession>
<organism evidence="1 2">
    <name type="scientific">Oidiodendron maius (strain Zn)</name>
    <dbReference type="NCBI Taxonomy" id="913774"/>
    <lineage>
        <taxon>Eukaryota</taxon>
        <taxon>Fungi</taxon>
        <taxon>Dikarya</taxon>
        <taxon>Ascomycota</taxon>
        <taxon>Pezizomycotina</taxon>
        <taxon>Leotiomycetes</taxon>
        <taxon>Leotiomycetes incertae sedis</taxon>
        <taxon>Myxotrichaceae</taxon>
        <taxon>Oidiodendron</taxon>
    </lineage>
</organism>
<reference evidence="2" key="2">
    <citation type="submission" date="2015-01" db="EMBL/GenBank/DDBJ databases">
        <title>Evolutionary Origins and Diversification of the Mycorrhizal Mutualists.</title>
        <authorList>
            <consortium name="DOE Joint Genome Institute"/>
            <consortium name="Mycorrhizal Genomics Consortium"/>
            <person name="Kohler A."/>
            <person name="Kuo A."/>
            <person name="Nagy L.G."/>
            <person name="Floudas D."/>
            <person name="Copeland A."/>
            <person name="Barry K.W."/>
            <person name="Cichocki N."/>
            <person name="Veneault-Fourrey C."/>
            <person name="LaButti K."/>
            <person name="Lindquist E.A."/>
            <person name="Lipzen A."/>
            <person name="Lundell T."/>
            <person name="Morin E."/>
            <person name="Murat C."/>
            <person name="Riley R."/>
            <person name="Ohm R."/>
            <person name="Sun H."/>
            <person name="Tunlid A."/>
            <person name="Henrissat B."/>
            <person name="Grigoriev I.V."/>
            <person name="Hibbett D.S."/>
            <person name="Martin F."/>
        </authorList>
    </citation>
    <scope>NUCLEOTIDE SEQUENCE [LARGE SCALE GENOMIC DNA]</scope>
    <source>
        <strain evidence="2">Zn</strain>
    </source>
</reference>
<dbReference type="OrthoDB" id="1658288at2759"/>
<dbReference type="SUPFAM" id="SSF53167">
    <property type="entry name" value="Purine and uridine phosphorylases"/>
    <property type="match status" value="1"/>
</dbReference>
<dbReference type="PANTHER" id="PTHR46082:SF11">
    <property type="entry name" value="AAA+ ATPASE DOMAIN-CONTAINING PROTEIN-RELATED"/>
    <property type="match status" value="1"/>
</dbReference>
<dbReference type="InterPro" id="IPR035994">
    <property type="entry name" value="Nucleoside_phosphorylase_sf"/>
</dbReference>
<evidence type="ECO:0000313" key="1">
    <source>
        <dbReference type="EMBL" id="KIM95503.1"/>
    </source>
</evidence>
<dbReference type="EMBL" id="KN832887">
    <property type="protein sequence ID" value="KIM95503.1"/>
    <property type="molecule type" value="Genomic_DNA"/>
</dbReference>
<gene>
    <name evidence="1" type="ORF">OIDMADRAFT_34247</name>
</gene>
<dbReference type="Gene3D" id="3.40.50.1580">
    <property type="entry name" value="Nucleoside phosphorylase domain"/>
    <property type="match status" value="1"/>
</dbReference>
<dbReference type="GO" id="GO:0003824">
    <property type="term" value="F:catalytic activity"/>
    <property type="evidence" value="ECO:0007669"/>
    <property type="project" value="InterPro"/>
</dbReference>
<dbReference type="GO" id="GO:0009116">
    <property type="term" value="P:nucleoside metabolic process"/>
    <property type="evidence" value="ECO:0007669"/>
    <property type="project" value="InterPro"/>
</dbReference>
<dbReference type="STRING" id="913774.A0A0C3C9A7"/>
<evidence type="ECO:0000313" key="2">
    <source>
        <dbReference type="Proteomes" id="UP000054321"/>
    </source>
</evidence>
<evidence type="ECO:0008006" key="3">
    <source>
        <dbReference type="Google" id="ProtNLM"/>
    </source>
</evidence>
<dbReference type="HOGENOM" id="CLU_1384516_0_0_1"/>
<keyword evidence="2" id="KW-1185">Reference proteome</keyword>